<keyword evidence="3" id="KW-0378">Hydrolase</keyword>
<evidence type="ECO:0000256" key="1">
    <source>
        <dbReference type="SAM" id="MobiDB-lite"/>
    </source>
</evidence>
<dbReference type="PRINTS" id="PR00111">
    <property type="entry name" value="ABHYDROLASE"/>
</dbReference>
<organism evidence="3 4">
    <name type="scientific">Pseudonocardia oroxyli</name>
    <dbReference type="NCBI Taxonomy" id="366584"/>
    <lineage>
        <taxon>Bacteria</taxon>
        <taxon>Bacillati</taxon>
        <taxon>Actinomycetota</taxon>
        <taxon>Actinomycetes</taxon>
        <taxon>Pseudonocardiales</taxon>
        <taxon>Pseudonocardiaceae</taxon>
        <taxon>Pseudonocardia</taxon>
    </lineage>
</organism>
<dbReference type="PANTHER" id="PTHR37017:SF11">
    <property type="entry name" value="ESTERASE_LIPASE_THIOESTERASE DOMAIN-CONTAINING PROTEIN"/>
    <property type="match status" value="1"/>
</dbReference>
<dbReference type="EMBL" id="FNBE01000001">
    <property type="protein sequence ID" value="SDE58171.1"/>
    <property type="molecule type" value="Genomic_DNA"/>
</dbReference>
<name>A0A1G7E3D1_PSEOR</name>
<accession>A0A1G7E3D1</accession>
<protein>
    <submittedName>
        <fullName evidence="3">Alpha/beta hydrolase family protein</fullName>
    </submittedName>
</protein>
<dbReference type="OrthoDB" id="9773549at2"/>
<proteinExistence type="predicted"/>
<dbReference type="InterPro" id="IPR052897">
    <property type="entry name" value="Sec-Metab_Biosynth_Hydrolase"/>
</dbReference>
<keyword evidence="4" id="KW-1185">Reference proteome</keyword>
<dbReference type="InterPro" id="IPR000073">
    <property type="entry name" value="AB_hydrolase_1"/>
</dbReference>
<dbReference type="InterPro" id="IPR029058">
    <property type="entry name" value="AB_hydrolase_fold"/>
</dbReference>
<feature type="domain" description="AB hydrolase-1" evidence="2">
    <location>
        <begin position="12"/>
        <end position="249"/>
    </location>
</feature>
<sequence length="258" mass="27649">MTPRTAPTSRTFVLVHGAWHDGRVWRRVVPLLEARGHRVLTPSLTGHGDRAHLLGPDVGLSTHVEDVLTTIADHDLTDVVLVGHSYAGMVVSAVAHRIPDRISHLVFVDAMVPTHGESALDVMPVTRLMIDAAADPAHPWRIPPLPEMPAPRGLFGVTAPEDLAWLRPTLGDESVRCFLEPVVMDDPAADAIPRTHILCVGAGPAADHPAAEPVVRRPVPARGPDGTPSRIRELPTGHDCMITEPAALTELLLEAGSP</sequence>
<reference evidence="3 4" key="1">
    <citation type="submission" date="2016-10" db="EMBL/GenBank/DDBJ databases">
        <authorList>
            <person name="de Groot N.N."/>
        </authorList>
    </citation>
    <scope>NUCLEOTIDE SEQUENCE [LARGE SCALE GENOMIC DNA]</scope>
    <source>
        <strain evidence="3 4">CGMCC 4.3143</strain>
    </source>
</reference>
<feature type="region of interest" description="Disordered" evidence="1">
    <location>
        <begin position="216"/>
        <end position="235"/>
    </location>
</feature>
<dbReference type="SUPFAM" id="SSF53474">
    <property type="entry name" value="alpha/beta-Hydrolases"/>
    <property type="match status" value="1"/>
</dbReference>
<dbReference type="Pfam" id="PF12697">
    <property type="entry name" value="Abhydrolase_6"/>
    <property type="match status" value="1"/>
</dbReference>
<evidence type="ECO:0000313" key="3">
    <source>
        <dbReference type="EMBL" id="SDE58171.1"/>
    </source>
</evidence>
<dbReference type="RefSeq" id="WP_093075174.1">
    <property type="nucleotide sequence ID" value="NZ_FNBE01000001.1"/>
</dbReference>
<dbReference type="GO" id="GO:0016787">
    <property type="term" value="F:hydrolase activity"/>
    <property type="evidence" value="ECO:0007669"/>
    <property type="project" value="UniProtKB-KW"/>
</dbReference>
<gene>
    <name evidence="3" type="ORF">SAMN05216377_101239</name>
</gene>
<dbReference type="Gene3D" id="3.40.50.1820">
    <property type="entry name" value="alpha/beta hydrolase"/>
    <property type="match status" value="1"/>
</dbReference>
<evidence type="ECO:0000259" key="2">
    <source>
        <dbReference type="Pfam" id="PF12697"/>
    </source>
</evidence>
<dbReference type="STRING" id="366584.SAMN05216377_101239"/>
<dbReference type="PANTHER" id="PTHR37017">
    <property type="entry name" value="AB HYDROLASE-1 DOMAIN-CONTAINING PROTEIN-RELATED"/>
    <property type="match status" value="1"/>
</dbReference>
<dbReference type="AlphaFoldDB" id="A0A1G7E3D1"/>
<dbReference type="Proteomes" id="UP000198967">
    <property type="component" value="Unassembled WGS sequence"/>
</dbReference>
<evidence type="ECO:0000313" key="4">
    <source>
        <dbReference type="Proteomes" id="UP000198967"/>
    </source>
</evidence>